<keyword evidence="2" id="KW-0472">Membrane</keyword>
<protein>
    <submittedName>
        <fullName evidence="3">Uncharacterized protein</fullName>
    </submittedName>
</protein>
<dbReference type="AlphaFoldDB" id="A0A9P5YE05"/>
<evidence type="ECO:0000313" key="3">
    <source>
        <dbReference type="EMBL" id="KAF9468257.1"/>
    </source>
</evidence>
<evidence type="ECO:0000256" key="2">
    <source>
        <dbReference type="SAM" id="Phobius"/>
    </source>
</evidence>
<keyword evidence="2" id="KW-0812">Transmembrane</keyword>
<feature type="transmembrane region" description="Helical" evidence="2">
    <location>
        <begin position="68"/>
        <end position="88"/>
    </location>
</feature>
<organism evidence="3 4">
    <name type="scientific">Collybia nuda</name>
    <dbReference type="NCBI Taxonomy" id="64659"/>
    <lineage>
        <taxon>Eukaryota</taxon>
        <taxon>Fungi</taxon>
        <taxon>Dikarya</taxon>
        <taxon>Basidiomycota</taxon>
        <taxon>Agaricomycotina</taxon>
        <taxon>Agaricomycetes</taxon>
        <taxon>Agaricomycetidae</taxon>
        <taxon>Agaricales</taxon>
        <taxon>Tricholomatineae</taxon>
        <taxon>Clitocybaceae</taxon>
        <taxon>Collybia</taxon>
    </lineage>
</organism>
<dbReference type="EMBL" id="MU150233">
    <property type="protein sequence ID" value="KAF9468257.1"/>
    <property type="molecule type" value="Genomic_DNA"/>
</dbReference>
<sequence length="118" mass="13138">MLSIIVFNFLGFANLLYSILCAFLIINEHQPSHDDDYFNAGIIIWAGLINIFVAYFRLGDGLDPCEMPLIVALVLAGCINLATSYLIMKTHRSRTPAQHITADHASTEQKLQEDAEKA</sequence>
<feature type="transmembrane region" description="Helical" evidence="2">
    <location>
        <begin position="6"/>
        <end position="25"/>
    </location>
</feature>
<dbReference type="Proteomes" id="UP000807353">
    <property type="component" value="Unassembled WGS sequence"/>
</dbReference>
<gene>
    <name evidence="3" type="ORF">BDZ94DRAFT_1246314</name>
</gene>
<feature type="compositionally biased region" description="Basic and acidic residues" evidence="1">
    <location>
        <begin position="101"/>
        <end position="118"/>
    </location>
</feature>
<name>A0A9P5YE05_9AGAR</name>
<keyword evidence="4" id="KW-1185">Reference proteome</keyword>
<keyword evidence="2" id="KW-1133">Transmembrane helix</keyword>
<feature type="transmembrane region" description="Helical" evidence="2">
    <location>
        <begin position="37"/>
        <end position="56"/>
    </location>
</feature>
<proteinExistence type="predicted"/>
<accession>A0A9P5YE05</accession>
<evidence type="ECO:0000256" key="1">
    <source>
        <dbReference type="SAM" id="MobiDB-lite"/>
    </source>
</evidence>
<evidence type="ECO:0000313" key="4">
    <source>
        <dbReference type="Proteomes" id="UP000807353"/>
    </source>
</evidence>
<feature type="region of interest" description="Disordered" evidence="1">
    <location>
        <begin position="97"/>
        <end position="118"/>
    </location>
</feature>
<comment type="caution">
    <text evidence="3">The sequence shown here is derived from an EMBL/GenBank/DDBJ whole genome shotgun (WGS) entry which is preliminary data.</text>
</comment>
<reference evidence="3" key="1">
    <citation type="submission" date="2020-11" db="EMBL/GenBank/DDBJ databases">
        <authorList>
            <consortium name="DOE Joint Genome Institute"/>
            <person name="Ahrendt S."/>
            <person name="Riley R."/>
            <person name="Andreopoulos W."/>
            <person name="Labutti K."/>
            <person name="Pangilinan J."/>
            <person name="Ruiz-Duenas F.J."/>
            <person name="Barrasa J.M."/>
            <person name="Sanchez-Garcia M."/>
            <person name="Camarero S."/>
            <person name="Miyauchi S."/>
            <person name="Serrano A."/>
            <person name="Linde D."/>
            <person name="Babiker R."/>
            <person name="Drula E."/>
            <person name="Ayuso-Fernandez I."/>
            <person name="Pacheco R."/>
            <person name="Padilla G."/>
            <person name="Ferreira P."/>
            <person name="Barriuso J."/>
            <person name="Kellner H."/>
            <person name="Castanera R."/>
            <person name="Alfaro M."/>
            <person name="Ramirez L."/>
            <person name="Pisabarro A.G."/>
            <person name="Kuo A."/>
            <person name="Tritt A."/>
            <person name="Lipzen A."/>
            <person name="He G."/>
            <person name="Yan M."/>
            <person name="Ng V."/>
            <person name="Cullen D."/>
            <person name="Martin F."/>
            <person name="Rosso M.-N."/>
            <person name="Henrissat B."/>
            <person name="Hibbett D."/>
            <person name="Martinez A.T."/>
            <person name="Grigoriev I.V."/>
        </authorList>
    </citation>
    <scope>NUCLEOTIDE SEQUENCE</scope>
    <source>
        <strain evidence="3">CBS 247.69</strain>
    </source>
</reference>